<evidence type="ECO:0000256" key="13">
    <source>
        <dbReference type="ARBA" id="ARBA00056268"/>
    </source>
</evidence>
<protein>
    <recommendedName>
        <fullName evidence="15">Paired amphipathic helix protein Sin3a</fullName>
    </recommendedName>
    <alternativeName>
        <fullName evidence="16">Histone deacetylase complex subunit Sin3a</fullName>
    </alternativeName>
    <alternativeName>
        <fullName evidence="17">Transcriptional corepressor Sin3a</fullName>
    </alternativeName>
</protein>
<evidence type="ECO:0000256" key="9">
    <source>
        <dbReference type="ARBA" id="ARBA00023054"/>
    </source>
</evidence>
<accession>A0A8S1DKX5</accession>
<comment type="function">
    <text evidence="13">Acts as a transcriptional repressor. Corepressor for REST. Interacts with MXI1 to repress MYC responsive genes and antagonize MYC oncogenic activities. Also interacts with MXD1-MAX heterodimers to repress transcription by tethering SIN3A to DNA. Acts cooperatively with OGT to repress transcription in parallel with histone deacetylation. Involved in the control of the circadian rhythms. Required for the transcriptional repression of circadian target genes, such as PER1, mediated by the large PER complex through histone deacetylation. Cooperates with FOXK1 to regulate cell cycle progression probably by repressing cell cycle inhibitor genes expression. Required for cortical neuron differentiation and callosal axon elongation.</text>
</comment>
<keyword evidence="7" id="KW-0007">Acetylation</keyword>
<evidence type="ECO:0000256" key="12">
    <source>
        <dbReference type="ARBA" id="ARBA00023242"/>
    </source>
</evidence>
<feature type="domain" description="Histone deacetylase interacting" evidence="20">
    <location>
        <begin position="747"/>
        <end position="848"/>
    </location>
</feature>
<evidence type="ECO:0000256" key="5">
    <source>
        <dbReference type="ARBA" id="ARBA00022737"/>
    </source>
</evidence>
<evidence type="ECO:0000256" key="1">
    <source>
        <dbReference type="ARBA" id="ARBA00004604"/>
    </source>
</evidence>
<evidence type="ECO:0000256" key="14">
    <source>
        <dbReference type="ARBA" id="ARBA00061761"/>
    </source>
</evidence>
<dbReference type="Pfam" id="PF16879">
    <property type="entry name" value="Sin3a_C"/>
    <property type="match status" value="1"/>
</dbReference>
<feature type="region of interest" description="Disordered" evidence="19">
    <location>
        <begin position="1009"/>
        <end position="1062"/>
    </location>
</feature>
<evidence type="ECO:0000256" key="18">
    <source>
        <dbReference type="PROSITE-ProRule" id="PRU00810"/>
    </source>
</evidence>
<evidence type="ECO:0000259" key="20">
    <source>
        <dbReference type="SMART" id="SM00761"/>
    </source>
</evidence>
<feature type="region of interest" description="Disordered" evidence="19">
    <location>
        <begin position="115"/>
        <end position="134"/>
    </location>
</feature>
<evidence type="ECO:0000256" key="6">
    <source>
        <dbReference type="ARBA" id="ARBA00022843"/>
    </source>
</evidence>
<keyword evidence="8" id="KW-0805">Transcription regulation</keyword>
<dbReference type="Pfam" id="PF08295">
    <property type="entry name" value="Sin3_corepress"/>
    <property type="match status" value="1"/>
</dbReference>
<evidence type="ECO:0000256" key="15">
    <source>
        <dbReference type="ARBA" id="ARBA00068512"/>
    </source>
</evidence>
<feature type="compositionally biased region" description="Acidic residues" evidence="19">
    <location>
        <begin position="1012"/>
        <end position="1027"/>
    </location>
</feature>
<dbReference type="GO" id="GO:0048511">
    <property type="term" value="P:rhythmic process"/>
    <property type="evidence" value="ECO:0007669"/>
    <property type="project" value="UniProtKB-KW"/>
</dbReference>
<dbReference type="PANTHER" id="PTHR12346">
    <property type="entry name" value="SIN3B-RELATED"/>
    <property type="match status" value="1"/>
</dbReference>
<comment type="subunit">
    <text evidence="14">Interacts with ARID4B, BRMS1L, HCFC1, HDAC1, HDAC2, MXI1, SAP30L, SAP130, SFPQ and TOPORS. Interacts with OGT (via TPRs 1-6); the interaction mediates transcriptional repression in parallel with histone deacetylase. Interacts with BAZ2A, MXD1, MXD3, MXD4, MBD2, DACH1, NCOR1, NR4A2, REST, RLIM, SAP30, SETDB1, SMYD2, and SUDS3. Interacts with PHF12 in a complex composed of HDAC1, PHF12 and SAP30. Interacts with TET1; the interaction recruits SIN3A to gene promoters. The large PER complex involved in the histone deacetylation is composed of at least HDAC1, PER2, SFPQ and SIN3A. Interacts with KLF11. Interacts with PPHLN1. Found in a complex with YY1, GON4L and HDAC1. Interacts (via PAH2) with FOXK1. Interacts with FOXK2. Found in a complex composed of at least SINHCAF, SIN3A, HDAC1, SAP30, RBBP4, OGT and TET1. Interacts with SINHCAF. Interacts with SPHK2.</text>
</comment>
<feature type="compositionally biased region" description="Basic and acidic residues" evidence="19">
    <location>
        <begin position="1038"/>
        <end position="1060"/>
    </location>
</feature>
<dbReference type="InterPro" id="IPR013194">
    <property type="entry name" value="HDAC_interact_dom"/>
</dbReference>
<evidence type="ECO:0000256" key="16">
    <source>
        <dbReference type="ARBA" id="ARBA00075105"/>
    </source>
</evidence>
<keyword evidence="9" id="KW-0175">Coiled coil</keyword>
<dbReference type="GO" id="GO:0005730">
    <property type="term" value="C:nucleolus"/>
    <property type="evidence" value="ECO:0007669"/>
    <property type="project" value="UniProtKB-SubCell"/>
</dbReference>
<reference evidence="21 22" key="1">
    <citation type="submission" date="2020-04" db="EMBL/GenBank/DDBJ databases">
        <authorList>
            <person name="Alioto T."/>
            <person name="Alioto T."/>
            <person name="Gomez Garrido J."/>
        </authorList>
    </citation>
    <scope>NUCLEOTIDE SEQUENCE [LARGE SCALE GENOMIC DNA]</scope>
</reference>
<keyword evidence="12 18" id="KW-0539">Nucleus</keyword>
<evidence type="ECO:0000313" key="22">
    <source>
        <dbReference type="Proteomes" id="UP000494165"/>
    </source>
</evidence>
<keyword evidence="22" id="KW-1185">Reference proteome</keyword>
<evidence type="ECO:0000256" key="2">
    <source>
        <dbReference type="ARBA" id="ARBA00022491"/>
    </source>
</evidence>
<dbReference type="GO" id="GO:0000122">
    <property type="term" value="P:negative regulation of transcription by RNA polymerase II"/>
    <property type="evidence" value="ECO:0007669"/>
    <property type="project" value="TreeGrafter"/>
</dbReference>
<dbReference type="InterPro" id="IPR003822">
    <property type="entry name" value="PAH"/>
</dbReference>
<comment type="caution">
    <text evidence="21">The sequence shown here is derived from an EMBL/GenBank/DDBJ whole genome shotgun (WGS) entry which is preliminary data.</text>
</comment>
<dbReference type="Gene3D" id="1.20.1160.11">
    <property type="entry name" value="Paired amphipathic helix"/>
    <property type="match status" value="3"/>
</dbReference>
<evidence type="ECO:0000256" key="8">
    <source>
        <dbReference type="ARBA" id="ARBA00023015"/>
    </source>
</evidence>
<dbReference type="EMBL" id="CADEPI010000299">
    <property type="protein sequence ID" value="CAB3383189.1"/>
    <property type="molecule type" value="Genomic_DNA"/>
</dbReference>
<dbReference type="GO" id="GO:0070822">
    <property type="term" value="C:Sin3-type complex"/>
    <property type="evidence" value="ECO:0007669"/>
    <property type="project" value="TreeGrafter"/>
</dbReference>
<feature type="region of interest" description="Disordered" evidence="19">
    <location>
        <begin position="1334"/>
        <end position="1393"/>
    </location>
</feature>
<keyword evidence="10" id="KW-0090">Biological rhythms</keyword>
<feature type="region of interest" description="Disordered" evidence="19">
    <location>
        <begin position="167"/>
        <end position="225"/>
    </location>
</feature>
<dbReference type="FunFam" id="1.20.1160.11:FF:000001">
    <property type="entry name" value="Paired amphipathic helix protein Sin3"/>
    <property type="match status" value="1"/>
</dbReference>
<dbReference type="PANTHER" id="PTHR12346:SF0">
    <property type="entry name" value="SIN3A, ISOFORM G"/>
    <property type="match status" value="1"/>
</dbReference>
<keyword evidence="11" id="KW-0804">Transcription</keyword>
<keyword evidence="6" id="KW-0832">Ubl conjugation</keyword>
<sequence length="1522" mass="167833">MADAPRSVAEKSAISECISKLNTDSQIVVPPTAASALGPGVCPPGVRGPTGLGAVAPPHTVVLSRQSPAPQQIAPQLQQHLLSIPTNSQCVLTTNSIPGPPGPTVVQAFRTSSPVVSKSDAAPPNMPGSIQYPVQSYSNPVPSAAPKGSAAAGAPAPVAGSSAVISRNLGASRPPNKVPRPSMSRPLPPSRSGSIDGASPQVPVMPPTQPSGNLSSAQQSQQQQQFQRLKVEDALSYLDQVKFKFGSQPQVYNDFLDIMKEFKSQSIDTPGVIARVSNLFKGHPELIVGFNTFLPPGYKIEVQANDQGYAFQVSVSMPSPTNTNSVGTVTQHHTLPISTSATGLSQTIVSTITTTAAPPAPVPVVVTQQTVAPPAPSVPSKPLTTTSSAAPIGLAAVHHAATSLHGYSTGMPPSSSPHHPQSGSQPPSIPLNTAPAAVGGGPSLLGHAGAMLAETMQPTPQSQPVDFSHAINYVNKIKHRFQGTPDKYKSFLDILHAYQKEQRSVKDGMAAPGKQLTEAEVYAQVAKLFENQDDLVQEFGQFLPDATSHQAALMGAVLQGSKGLSNDHSSNKKPLGLKPSFNNANASLSNISMGSMSTSSKFGQVKRSSPFSSSSQPMKKPKVTACLRDVSLAEAGKLCSLNDYAFFDKVRKALKNPDIYENFLRCLSLFNHEIVSGTELVQLVTPFLSRFPELLKWFKEFLGHNDSMVGNASYQSLNNLAIDTPANSSNRQERATGDLAMEIDYSTCKRLGASYCALPKNYAHSKCSGRTPLCKEVLNDTWVSFPTWSSEDSTFVTSRKTQFEESIYRCEDERFELDVVLETNSATIRVLEGVNKKMSRMQPDELTKFHLDDCLGGTSATIHQRAIRRIYVPVVLKRLKAKEEEWREAQKGFNKIWREQNEKYYLKSLDHQGINFKQNDLKTLRSKALFNEIESLYDERHEQAEDGHHEQVTGPHMVLRYRDKSILDDAANLLIHHVKRQTSIHKDDKQNIKHLLKQVLPDIFFHPRQDLSDDERDDDASDKDDSEGCSPSSKKSRDKREPDKKSNSGDISKSETKEKQNAVVNNFEESKGKEDLATPAHAISSDPDEHYTLFVTCNTWYCFLRLHQILCERLTRMYECAQKFVAEDALNKSDRKESTAIALRLKPKSDIDIEDYYPAFLDMVKNVLDGNMDTNAYEDTLREMFGIHAYIAFTLDKVVANAVRQLQQLAVDDISHECLEIFNEEKKRGAAGGPCSKAAQSAISEMAYQKRVEQVLTEENCYKIFIYKNDCRMTVELLDTDGEEQEAPAEAEKREEYVEKYVGEMDSIPDEMKERLSRKPVFLPRCVRGYMDRSKRFHNQERSSTAASTSGNDSPSSSNEQKDADSKSDDEKKKDGSKVRADSPQSGSIDSNECRFNPITYSRVFFMDKDALLFKKNALLNAKEAHPRVTIRLLRKFRDWHQKWASVHVSEDQQKSTTDWLMGLGDNMMPNRTRILTDNDLSKSPYIPYNRYRVELESVTSSTAATATCVTTSTTNGPPSSP</sequence>
<dbReference type="FunFam" id="1.20.1160.11:FF:000004">
    <property type="entry name" value="Paired amphipathic helix protein Sin3a"/>
    <property type="match status" value="1"/>
</dbReference>
<dbReference type="InterPro" id="IPR039774">
    <property type="entry name" value="Sin3-like"/>
</dbReference>
<feature type="region of interest" description="Disordered" evidence="19">
    <location>
        <begin position="404"/>
        <end position="442"/>
    </location>
</feature>
<dbReference type="GO" id="GO:0061629">
    <property type="term" value="F:RNA polymerase II-specific DNA-binding transcription factor binding"/>
    <property type="evidence" value="ECO:0007669"/>
    <property type="project" value="UniProtKB-ARBA"/>
</dbReference>
<feature type="compositionally biased region" description="Low complexity" evidence="19">
    <location>
        <begin position="215"/>
        <end position="225"/>
    </location>
</feature>
<dbReference type="FunFam" id="1.20.1160.11:FF:000002">
    <property type="entry name" value="Paired amphipathic helix protein SIN3"/>
    <property type="match status" value="1"/>
</dbReference>
<evidence type="ECO:0000256" key="4">
    <source>
        <dbReference type="ARBA" id="ARBA00022553"/>
    </source>
</evidence>
<evidence type="ECO:0000256" key="11">
    <source>
        <dbReference type="ARBA" id="ARBA00023163"/>
    </source>
</evidence>
<gene>
    <name evidence="21" type="ORF">CLODIP_2_CD11889</name>
</gene>
<feature type="compositionally biased region" description="Low complexity" evidence="19">
    <location>
        <begin position="179"/>
        <end position="194"/>
    </location>
</feature>
<comment type="subcellular location">
    <subcellularLocation>
        <location evidence="1">Nucleus</location>
        <location evidence="1">Nucleolus</location>
    </subcellularLocation>
</comment>
<dbReference type="SUPFAM" id="SSF47762">
    <property type="entry name" value="PAH2 domain"/>
    <property type="match status" value="3"/>
</dbReference>
<dbReference type="Proteomes" id="UP000494165">
    <property type="component" value="Unassembled WGS sequence"/>
</dbReference>
<evidence type="ECO:0000256" key="19">
    <source>
        <dbReference type="SAM" id="MobiDB-lite"/>
    </source>
</evidence>
<keyword evidence="2" id="KW-0678">Repressor</keyword>
<evidence type="ECO:0000313" key="21">
    <source>
        <dbReference type="EMBL" id="CAB3383189.1"/>
    </source>
</evidence>
<feature type="compositionally biased region" description="Low complexity" evidence="19">
    <location>
        <begin position="412"/>
        <end position="426"/>
    </location>
</feature>
<organism evidence="21 22">
    <name type="scientific">Cloeon dipterum</name>
    <dbReference type="NCBI Taxonomy" id="197152"/>
    <lineage>
        <taxon>Eukaryota</taxon>
        <taxon>Metazoa</taxon>
        <taxon>Ecdysozoa</taxon>
        <taxon>Arthropoda</taxon>
        <taxon>Hexapoda</taxon>
        <taxon>Insecta</taxon>
        <taxon>Pterygota</taxon>
        <taxon>Palaeoptera</taxon>
        <taxon>Ephemeroptera</taxon>
        <taxon>Pisciforma</taxon>
        <taxon>Baetidae</taxon>
        <taxon>Cloeon</taxon>
    </lineage>
</organism>
<dbReference type="OrthoDB" id="10265969at2759"/>
<feature type="compositionally biased region" description="Low complexity" evidence="19">
    <location>
        <begin position="1348"/>
        <end position="1358"/>
    </location>
</feature>
<proteinExistence type="predicted"/>
<evidence type="ECO:0000256" key="17">
    <source>
        <dbReference type="ARBA" id="ARBA00081271"/>
    </source>
</evidence>
<dbReference type="SMART" id="SM00761">
    <property type="entry name" value="HDAC_interact"/>
    <property type="match status" value="1"/>
</dbReference>
<evidence type="ECO:0000256" key="10">
    <source>
        <dbReference type="ARBA" id="ARBA00023108"/>
    </source>
</evidence>
<dbReference type="InterPro" id="IPR036600">
    <property type="entry name" value="PAH_sf"/>
</dbReference>
<keyword evidence="3" id="KW-1017">Isopeptide bond</keyword>
<dbReference type="Pfam" id="PF02671">
    <property type="entry name" value="PAH"/>
    <property type="match status" value="3"/>
</dbReference>
<evidence type="ECO:0000256" key="3">
    <source>
        <dbReference type="ARBA" id="ARBA00022499"/>
    </source>
</evidence>
<keyword evidence="4" id="KW-0597">Phosphoprotein</keyword>
<dbReference type="GO" id="GO:0003714">
    <property type="term" value="F:transcription corepressor activity"/>
    <property type="evidence" value="ECO:0007669"/>
    <property type="project" value="InterPro"/>
</dbReference>
<dbReference type="InterPro" id="IPR031693">
    <property type="entry name" value="Sin3_C"/>
</dbReference>
<evidence type="ECO:0000256" key="7">
    <source>
        <dbReference type="ARBA" id="ARBA00022990"/>
    </source>
</evidence>
<feature type="compositionally biased region" description="Basic and acidic residues" evidence="19">
    <location>
        <begin position="1360"/>
        <end position="1381"/>
    </location>
</feature>
<keyword evidence="5" id="KW-0677">Repeat</keyword>
<dbReference type="PROSITE" id="PS51477">
    <property type="entry name" value="PAH"/>
    <property type="match status" value="3"/>
</dbReference>
<name>A0A8S1DKX5_9INSE</name>